<dbReference type="Pfam" id="PF02518">
    <property type="entry name" value="HATPase_c"/>
    <property type="match status" value="1"/>
</dbReference>
<feature type="domain" description="Signal transduction histidine kinase internal region" evidence="4">
    <location>
        <begin position="149"/>
        <end position="226"/>
    </location>
</feature>
<dbReference type="GO" id="GO:0016020">
    <property type="term" value="C:membrane"/>
    <property type="evidence" value="ECO:0007669"/>
    <property type="project" value="InterPro"/>
</dbReference>
<evidence type="ECO:0000313" key="6">
    <source>
        <dbReference type="Proteomes" id="UP000094936"/>
    </source>
</evidence>
<reference evidence="5 6" key="1">
    <citation type="submission" date="2016-05" db="EMBL/GenBank/DDBJ databases">
        <title>Genomic Taxonomy of the Vibrionaceae.</title>
        <authorList>
            <person name="Gomez-Gil B."/>
            <person name="Enciso-Ibarra J."/>
        </authorList>
    </citation>
    <scope>NUCLEOTIDE SEQUENCE [LARGE SCALE GENOMIC DNA]</scope>
    <source>
        <strain evidence="5 6">CAIM 1920</strain>
    </source>
</reference>
<dbReference type="Proteomes" id="UP000094936">
    <property type="component" value="Unassembled WGS sequence"/>
</dbReference>
<feature type="domain" description="Histidine kinase/HSP90-like ATPase" evidence="3">
    <location>
        <begin position="248"/>
        <end position="330"/>
    </location>
</feature>
<name>A0A1C3ERL1_9GAMM</name>
<dbReference type="OrthoDB" id="2514702at2"/>
<organism evidence="5 6">
    <name type="scientific">Veronia pacifica</name>
    <dbReference type="NCBI Taxonomy" id="1080227"/>
    <lineage>
        <taxon>Bacteria</taxon>
        <taxon>Pseudomonadati</taxon>
        <taxon>Pseudomonadota</taxon>
        <taxon>Gammaproteobacteria</taxon>
        <taxon>Vibrionales</taxon>
        <taxon>Vibrionaceae</taxon>
        <taxon>Veronia</taxon>
    </lineage>
</organism>
<gene>
    <name evidence="5" type="ORF">A8L45_02315</name>
</gene>
<evidence type="ECO:0000256" key="2">
    <source>
        <dbReference type="SAM" id="Phobius"/>
    </source>
</evidence>
<dbReference type="AlphaFoldDB" id="A0A1C3ERL1"/>
<comment type="caution">
    <text evidence="5">The sequence shown here is derived from an EMBL/GenBank/DDBJ whole genome shotgun (WGS) entry which is preliminary data.</text>
</comment>
<evidence type="ECO:0000313" key="5">
    <source>
        <dbReference type="EMBL" id="ODA35889.1"/>
    </source>
</evidence>
<dbReference type="PANTHER" id="PTHR34220:SF9">
    <property type="entry name" value="SIGNAL TRANSDUCTION HISTIDINE KINASE INTERNAL REGION DOMAIN-CONTAINING PROTEIN"/>
    <property type="match status" value="1"/>
</dbReference>
<dbReference type="SUPFAM" id="SSF55874">
    <property type="entry name" value="ATPase domain of HSP90 chaperone/DNA topoisomerase II/histidine kinase"/>
    <property type="match status" value="1"/>
</dbReference>
<dbReference type="PANTHER" id="PTHR34220">
    <property type="entry name" value="SENSOR HISTIDINE KINASE YPDA"/>
    <property type="match status" value="1"/>
</dbReference>
<feature type="coiled-coil region" evidence="1">
    <location>
        <begin position="118"/>
        <end position="157"/>
    </location>
</feature>
<dbReference type="EMBL" id="LYBM01000002">
    <property type="protein sequence ID" value="ODA35889.1"/>
    <property type="molecule type" value="Genomic_DNA"/>
</dbReference>
<dbReference type="InterPro" id="IPR036890">
    <property type="entry name" value="HATPase_C_sf"/>
</dbReference>
<keyword evidence="1" id="KW-0175">Coiled coil</keyword>
<feature type="transmembrane region" description="Helical" evidence="2">
    <location>
        <begin position="39"/>
        <end position="63"/>
    </location>
</feature>
<feature type="transmembrane region" description="Helical" evidence="2">
    <location>
        <begin position="70"/>
        <end position="91"/>
    </location>
</feature>
<dbReference type="Gene3D" id="3.30.565.10">
    <property type="entry name" value="Histidine kinase-like ATPase, C-terminal domain"/>
    <property type="match status" value="1"/>
</dbReference>
<dbReference type="InterPro" id="IPR010559">
    <property type="entry name" value="Sig_transdc_His_kin_internal"/>
</dbReference>
<feature type="transmembrane region" description="Helical" evidence="2">
    <location>
        <begin position="12"/>
        <end position="33"/>
    </location>
</feature>
<dbReference type="STRING" id="1080227.A8L45_02315"/>
<evidence type="ECO:0000259" key="4">
    <source>
        <dbReference type="Pfam" id="PF06580"/>
    </source>
</evidence>
<dbReference type="RefSeq" id="WP_068898801.1">
    <property type="nucleotide sequence ID" value="NZ_JBHUIF010000032.1"/>
</dbReference>
<dbReference type="GO" id="GO:0000155">
    <property type="term" value="F:phosphorelay sensor kinase activity"/>
    <property type="evidence" value="ECO:0007669"/>
    <property type="project" value="InterPro"/>
</dbReference>
<sequence length="351" mass="39228">MLNANAILSNRWSASVFITSGLCLVISIFTYSIWGTSYIGHLIVSFGYGYSNLGLSWLSYWLFPNWSETFRGFVVVPLALALGTLNCYVILIDKDPSLSALKPTFLLGLTFTLICIYYLHNREQKHQAKQALEEARRKQAEQEKLLVLSELQQLQSQIEPHFLFNTLANIDALIGMEPEKAQSMLRHLTILLRGSLEVTRERLVPLHRESDLISNYLTIQQIRLGGAMTFDIRVDPDIQGIHLPPFLIQPLVENAVVHGIEPHTERGHIEINFSQSEEEYTFSVSDNGIGLSGESSGKGNGIAIKNIRARIDKLFDGKASLRVSENTPQGVVSCLSVSKSALNSLIEEDNK</sequence>
<evidence type="ECO:0000259" key="3">
    <source>
        <dbReference type="Pfam" id="PF02518"/>
    </source>
</evidence>
<feature type="transmembrane region" description="Helical" evidence="2">
    <location>
        <begin position="103"/>
        <end position="120"/>
    </location>
</feature>
<keyword evidence="2" id="KW-0472">Membrane</keyword>
<keyword evidence="2" id="KW-1133">Transmembrane helix</keyword>
<proteinExistence type="predicted"/>
<keyword evidence="6" id="KW-1185">Reference proteome</keyword>
<keyword evidence="2" id="KW-0812">Transmembrane</keyword>
<dbReference type="InterPro" id="IPR003594">
    <property type="entry name" value="HATPase_dom"/>
</dbReference>
<evidence type="ECO:0000256" key="1">
    <source>
        <dbReference type="SAM" id="Coils"/>
    </source>
</evidence>
<dbReference type="InterPro" id="IPR050640">
    <property type="entry name" value="Bact_2-comp_sensor_kinase"/>
</dbReference>
<accession>A0A1C3ERL1</accession>
<protein>
    <submittedName>
        <fullName evidence="5">Uncharacterized protein</fullName>
    </submittedName>
</protein>
<dbReference type="Pfam" id="PF06580">
    <property type="entry name" value="His_kinase"/>
    <property type="match status" value="1"/>
</dbReference>